<dbReference type="STRING" id="1231657.A0A1Y2A9B1"/>
<sequence>MYPAMLQAARDHDVELLGLPIADFSRFQQQVLRVILFGSVRSREPYGSMRPLNRIRIIEGSIMNLRRNRDELYRVEPYPYCWKRCLLMTTTNAGAVSGATAYGTNVSPSKFDPTFSAYNYLPGASSKTITFNASSLVPASAFIESVFSTAQGSPYNIEFYKNYTNQPSFADGKTCDDMIRLFNTSLSAPSYAPVWVRGFVKVKMASFDEAREWS</sequence>
<dbReference type="EMBL" id="MCFA01000004">
    <property type="protein sequence ID" value="ORY19054.1"/>
    <property type="molecule type" value="Genomic_DNA"/>
</dbReference>
<dbReference type="Proteomes" id="UP000193144">
    <property type="component" value="Unassembled WGS sequence"/>
</dbReference>
<dbReference type="OrthoDB" id="265717at2759"/>
<protein>
    <submittedName>
        <fullName evidence="1">Uncharacterized protein</fullName>
    </submittedName>
</protein>
<dbReference type="AlphaFoldDB" id="A0A1Y2A9B1"/>
<name>A0A1Y2A9B1_9PLEO</name>
<comment type="caution">
    <text evidence="1">The sequence shown here is derived from an EMBL/GenBank/DDBJ whole genome shotgun (WGS) entry which is preliminary data.</text>
</comment>
<evidence type="ECO:0000313" key="2">
    <source>
        <dbReference type="Proteomes" id="UP000193144"/>
    </source>
</evidence>
<reference evidence="1 2" key="1">
    <citation type="submission" date="2016-07" db="EMBL/GenBank/DDBJ databases">
        <title>Pervasive Adenine N6-methylation of Active Genes in Fungi.</title>
        <authorList>
            <consortium name="DOE Joint Genome Institute"/>
            <person name="Mondo S.J."/>
            <person name="Dannebaum R.O."/>
            <person name="Kuo R.C."/>
            <person name="Labutti K."/>
            <person name="Haridas S."/>
            <person name="Kuo A."/>
            <person name="Salamov A."/>
            <person name="Ahrendt S.R."/>
            <person name="Lipzen A."/>
            <person name="Sullivan W."/>
            <person name="Andreopoulos W.B."/>
            <person name="Clum A."/>
            <person name="Lindquist E."/>
            <person name="Daum C."/>
            <person name="Ramamoorthy G.K."/>
            <person name="Gryganskyi A."/>
            <person name="Culley D."/>
            <person name="Magnuson J.K."/>
            <person name="James T.Y."/>
            <person name="O'Malley M.A."/>
            <person name="Stajich J.E."/>
            <person name="Spatafora J.W."/>
            <person name="Visel A."/>
            <person name="Grigoriev I.V."/>
        </authorList>
    </citation>
    <scope>NUCLEOTIDE SEQUENCE [LARGE SCALE GENOMIC DNA]</scope>
    <source>
        <strain evidence="1 2">CBS 115471</strain>
    </source>
</reference>
<proteinExistence type="predicted"/>
<keyword evidence="2" id="KW-1185">Reference proteome</keyword>
<accession>A0A1Y2A9B1</accession>
<gene>
    <name evidence="1" type="ORF">BCR34DRAFT_648465</name>
</gene>
<organism evidence="1 2">
    <name type="scientific">Clohesyomyces aquaticus</name>
    <dbReference type="NCBI Taxonomy" id="1231657"/>
    <lineage>
        <taxon>Eukaryota</taxon>
        <taxon>Fungi</taxon>
        <taxon>Dikarya</taxon>
        <taxon>Ascomycota</taxon>
        <taxon>Pezizomycotina</taxon>
        <taxon>Dothideomycetes</taxon>
        <taxon>Pleosporomycetidae</taxon>
        <taxon>Pleosporales</taxon>
        <taxon>Lindgomycetaceae</taxon>
        <taxon>Clohesyomyces</taxon>
    </lineage>
</organism>
<evidence type="ECO:0000313" key="1">
    <source>
        <dbReference type="EMBL" id="ORY19054.1"/>
    </source>
</evidence>